<dbReference type="GO" id="GO:0008933">
    <property type="term" value="F:peptidoglycan lytic transglycosylase activity"/>
    <property type="evidence" value="ECO:0007669"/>
    <property type="project" value="TreeGrafter"/>
</dbReference>
<proteinExistence type="predicted"/>
<dbReference type="PANTHER" id="PTHR30163">
    <property type="entry name" value="MEMBRANE-BOUND LYTIC MUREIN TRANSGLYCOSYLASE B"/>
    <property type="match status" value="1"/>
</dbReference>
<keyword evidence="2" id="KW-0472">Membrane</keyword>
<name>A0A7G7YR74_9CORY</name>
<feature type="domain" description="Transglycosylase SLT" evidence="3">
    <location>
        <begin position="108"/>
        <end position="210"/>
    </location>
</feature>
<dbReference type="SUPFAM" id="SSF53955">
    <property type="entry name" value="Lysozyme-like"/>
    <property type="match status" value="1"/>
</dbReference>
<dbReference type="AlphaFoldDB" id="A0A7G7YR74"/>
<gene>
    <name evidence="4" type="ORF">GP473_06610</name>
</gene>
<dbReference type="InterPro" id="IPR031304">
    <property type="entry name" value="SLT_2"/>
</dbReference>
<dbReference type="EMBL" id="CP046883">
    <property type="protein sequence ID" value="QNH96994.1"/>
    <property type="molecule type" value="Genomic_DNA"/>
</dbReference>
<reference evidence="4 5" key="1">
    <citation type="submission" date="2019-12" db="EMBL/GenBank/DDBJ databases">
        <title>Corynebacterium sp. nov., isolated from feces of the Anser Albifrons in China.</title>
        <authorList>
            <person name="Liu Q."/>
        </authorList>
    </citation>
    <scope>NUCLEOTIDE SEQUENCE [LARGE SCALE GENOMIC DNA]</scope>
    <source>
        <strain evidence="4 5">23H37-10</strain>
    </source>
</reference>
<feature type="transmembrane region" description="Helical" evidence="2">
    <location>
        <begin position="6"/>
        <end position="29"/>
    </location>
</feature>
<feature type="region of interest" description="Disordered" evidence="1">
    <location>
        <begin position="33"/>
        <end position="52"/>
    </location>
</feature>
<evidence type="ECO:0000313" key="4">
    <source>
        <dbReference type="EMBL" id="QNH96994.1"/>
    </source>
</evidence>
<keyword evidence="2" id="KW-0812">Transmembrane</keyword>
<evidence type="ECO:0000256" key="1">
    <source>
        <dbReference type="SAM" id="MobiDB-lite"/>
    </source>
</evidence>
<dbReference type="CDD" id="cd13399">
    <property type="entry name" value="Slt35-like"/>
    <property type="match status" value="1"/>
</dbReference>
<protein>
    <recommendedName>
        <fullName evidence="3">Transglycosylase SLT domain-containing protein</fullName>
    </recommendedName>
</protein>
<dbReference type="Proteomes" id="UP000515275">
    <property type="component" value="Chromosome"/>
</dbReference>
<keyword evidence="2" id="KW-1133">Transmembrane helix</keyword>
<dbReference type="InterPro" id="IPR023346">
    <property type="entry name" value="Lysozyme-like_dom_sf"/>
</dbReference>
<organism evidence="4 5">
    <name type="scientific">Corynebacterium anserum</name>
    <dbReference type="NCBI Taxonomy" id="2684406"/>
    <lineage>
        <taxon>Bacteria</taxon>
        <taxon>Bacillati</taxon>
        <taxon>Actinomycetota</taxon>
        <taxon>Actinomycetes</taxon>
        <taxon>Mycobacteriales</taxon>
        <taxon>Corynebacteriaceae</taxon>
        <taxon>Corynebacterium</taxon>
    </lineage>
</organism>
<dbReference type="Pfam" id="PF13406">
    <property type="entry name" value="SLT_2"/>
    <property type="match status" value="1"/>
</dbReference>
<dbReference type="GO" id="GO:0009253">
    <property type="term" value="P:peptidoglycan catabolic process"/>
    <property type="evidence" value="ECO:0007669"/>
    <property type="project" value="TreeGrafter"/>
</dbReference>
<evidence type="ECO:0000313" key="5">
    <source>
        <dbReference type="Proteomes" id="UP000515275"/>
    </source>
</evidence>
<evidence type="ECO:0000259" key="3">
    <source>
        <dbReference type="Pfam" id="PF13406"/>
    </source>
</evidence>
<dbReference type="KEGG" id="cans:GP473_06610"/>
<dbReference type="Gene3D" id="1.10.530.10">
    <property type="match status" value="1"/>
</dbReference>
<evidence type="ECO:0000256" key="2">
    <source>
        <dbReference type="SAM" id="Phobius"/>
    </source>
</evidence>
<dbReference type="InterPro" id="IPR043426">
    <property type="entry name" value="MltB-like"/>
</dbReference>
<dbReference type="PANTHER" id="PTHR30163:SF8">
    <property type="entry name" value="LYTIC MUREIN TRANSGLYCOSYLASE"/>
    <property type="match status" value="1"/>
</dbReference>
<sequence>MRGGCGFMLVVVALLAVIALVGFLVAAMTSKGHSSSERMPVPSDVPPAAAQPAPNINIHGSGRSALQLRQWAEPLAEKTGIPVQALMAYGNAEVIARQTRPECGITWNTLAGLGYVETLHGTYDGQHYGVSKLNDEGFAEPPIFGPQLNGGEFARVEDSDHGKLDGDKEFDRAMGPMQFIPQAWETYGVDANGDGKSSPQNIDDAAAAAVRLLCDFHRNLATPEGWTKAIHAYNLSDEYVIKVRDAAANYALNQTPSRF</sequence>
<accession>A0A7G7YR74</accession>
<keyword evidence="5" id="KW-1185">Reference proteome</keyword>